<sequence length="355" mass="38828">MRVAVLGSWRHEDKGLRETPEAFRTACRRVGSELIKRGHSLIVGSDSEHTADSNAALGAIEALKLAGTPVESPRIMLIRPESSSDWERPFLALRQANPGVFVEHQVDSASWAVAKLVQTQLADALILIGGAEKTEQAGLTAAVSRKPLACIGSFGGAAAELNKRFVLSPTTWGYEPWQTAKLPQLQEPFSDIVLKKALEIAWIEGAPKLMIIHGRSPDRDVFKEYLLQHVGRVIVLKDEFAPTEPIPLKFERFASSVDGAIALLTPDDMGGLATGPAATAPRARENVWVEVGWFWGHRGRSKLLLLRKGAVTIPSDLGNVESYEYQSGPEDPGIEPRIQKFIARLRSASDAEVYE</sequence>
<name>A0ABM9E1X5_9HYPH</name>
<gene>
    <name evidence="2" type="ORF">MES5069_360150</name>
</gene>
<keyword evidence="3" id="KW-1185">Reference proteome</keyword>
<reference evidence="2 3" key="1">
    <citation type="submission" date="2022-03" db="EMBL/GenBank/DDBJ databases">
        <authorList>
            <person name="Brunel B."/>
        </authorList>
    </citation>
    <scope>NUCLEOTIDE SEQUENCE [LARGE SCALE GENOMIC DNA]</scope>
    <source>
        <strain evidence="2">STM5069sample</strain>
    </source>
</reference>
<comment type="caution">
    <text evidence="2">The sequence shown here is derived from an EMBL/GenBank/DDBJ whole genome shotgun (WGS) entry which is preliminary data.</text>
</comment>
<dbReference type="Proteomes" id="UP001153050">
    <property type="component" value="Unassembled WGS sequence"/>
</dbReference>
<dbReference type="Pfam" id="PF10137">
    <property type="entry name" value="CAP12-PCTIR_TIR"/>
    <property type="match status" value="1"/>
</dbReference>
<evidence type="ECO:0000313" key="2">
    <source>
        <dbReference type="EMBL" id="CAH2403090.1"/>
    </source>
</evidence>
<accession>A0ABM9E1X5</accession>
<organism evidence="2 3">
    <name type="scientific">Mesorhizobium escarrei</name>
    <dbReference type="NCBI Taxonomy" id="666018"/>
    <lineage>
        <taxon>Bacteria</taxon>
        <taxon>Pseudomonadati</taxon>
        <taxon>Pseudomonadota</taxon>
        <taxon>Alphaproteobacteria</taxon>
        <taxon>Hyphomicrobiales</taxon>
        <taxon>Phyllobacteriaceae</taxon>
        <taxon>Mesorhizobium</taxon>
    </lineage>
</organism>
<feature type="domain" description="CD-NTase-associated protein 12/Pycsar effector protein TIR" evidence="1">
    <location>
        <begin position="209"/>
        <end position="321"/>
    </location>
</feature>
<dbReference type="EMBL" id="CAKXZT010000131">
    <property type="protein sequence ID" value="CAH2403090.1"/>
    <property type="molecule type" value="Genomic_DNA"/>
</dbReference>
<dbReference type="InterPro" id="IPR019302">
    <property type="entry name" value="CAP12/PCTIR_TIR_dom"/>
</dbReference>
<evidence type="ECO:0000259" key="1">
    <source>
        <dbReference type="Pfam" id="PF10137"/>
    </source>
</evidence>
<dbReference type="RefSeq" id="WP_254019416.1">
    <property type="nucleotide sequence ID" value="NZ_CAKXZT010000131.1"/>
</dbReference>
<evidence type="ECO:0000313" key="3">
    <source>
        <dbReference type="Proteomes" id="UP001153050"/>
    </source>
</evidence>
<protein>
    <recommendedName>
        <fullName evidence="1">CD-NTase-associated protein 12/Pycsar effector protein TIR domain-containing protein</fullName>
    </recommendedName>
</protein>
<proteinExistence type="predicted"/>